<dbReference type="InterPro" id="IPR050314">
    <property type="entry name" value="Glycosyl_Hydrlase_18"/>
</dbReference>
<protein>
    <recommendedName>
        <fullName evidence="2">chitinase</fullName>
        <ecNumber evidence="2">3.2.1.14</ecNumber>
    </recommendedName>
</protein>
<reference evidence="8 9" key="1">
    <citation type="journal article" date="2024" name="Infect. Genet. Evol.">
        <title>Characteristics and comparative genome analysis of Yersinia enterocolitica and related species associated with human infections in Switzerland 2019-2023.</title>
        <authorList>
            <person name="Stevens M.J.A."/>
            <person name="Horlbog J.A."/>
            <person name="Diethelm A."/>
            <person name="Stephan R."/>
            <person name="Nuesch-Inderbinen M."/>
        </authorList>
    </citation>
    <scope>NUCLEOTIDE SEQUENCE [LARGE SCALE GENOMIC DNA]</scope>
    <source>
        <strain evidence="8 9">N20-0302</strain>
    </source>
</reference>
<dbReference type="SMART" id="SM00636">
    <property type="entry name" value="Glyco_18"/>
    <property type="match status" value="1"/>
</dbReference>
<evidence type="ECO:0000256" key="5">
    <source>
        <dbReference type="ARBA" id="ARBA00023277"/>
    </source>
</evidence>
<dbReference type="PANTHER" id="PTHR11177">
    <property type="entry name" value="CHITINASE"/>
    <property type="match status" value="1"/>
</dbReference>
<dbReference type="InterPro" id="IPR011583">
    <property type="entry name" value="Chitinase_II/V-like_cat"/>
</dbReference>
<evidence type="ECO:0000256" key="6">
    <source>
        <dbReference type="ARBA" id="ARBA00023326"/>
    </source>
</evidence>
<dbReference type="SUPFAM" id="SSF51055">
    <property type="entry name" value="Carbohydrate binding domain"/>
    <property type="match status" value="1"/>
</dbReference>
<dbReference type="CDD" id="cd06548">
    <property type="entry name" value="GH18_chitinase"/>
    <property type="match status" value="1"/>
</dbReference>
<dbReference type="EC" id="3.2.1.14" evidence="2"/>
<dbReference type="Gene3D" id="2.10.10.20">
    <property type="entry name" value="Carbohydrate-binding module superfamily 5/12"/>
    <property type="match status" value="1"/>
</dbReference>
<dbReference type="InterPro" id="IPR017853">
    <property type="entry name" value="GH"/>
</dbReference>
<dbReference type="Gene3D" id="3.10.50.10">
    <property type="match status" value="1"/>
</dbReference>
<feature type="domain" description="GH18" evidence="7">
    <location>
        <begin position="50"/>
        <end position="477"/>
    </location>
</feature>
<dbReference type="RefSeq" id="WP_050077236.1">
    <property type="nucleotide sequence ID" value="NZ_CABHYX010000024.1"/>
</dbReference>
<keyword evidence="5" id="KW-0119">Carbohydrate metabolism</keyword>
<dbReference type="InterPro" id="IPR029070">
    <property type="entry name" value="Chitinase_insertion_sf"/>
</dbReference>
<dbReference type="SMART" id="SM00495">
    <property type="entry name" value="ChtBD3"/>
    <property type="match status" value="1"/>
</dbReference>
<accession>A0ABW9F4M1</accession>
<dbReference type="EMBL" id="JBBEST010000014">
    <property type="protein sequence ID" value="MFM1348806.1"/>
    <property type="molecule type" value="Genomic_DNA"/>
</dbReference>
<dbReference type="GO" id="GO:0016787">
    <property type="term" value="F:hydrolase activity"/>
    <property type="evidence" value="ECO:0007669"/>
    <property type="project" value="UniProtKB-KW"/>
</dbReference>
<evidence type="ECO:0000313" key="9">
    <source>
        <dbReference type="Proteomes" id="UP001629523"/>
    </source>
</evidence>
<dbReference type="InterPro" id="IPR003610">
    <property type="entry name" value="CBM5/12"/>
</dbReference>
<keyword evidence="9" id="KW-1185">Reference proteome</keyword>
<comment type="catalytic activity">
    <reaction evidence="1">
        <text>Random endo-hydrolysis of N-acetyl-beta-D-glucosaminide (1-&gt;4)-beta-linkages in chitin and chitodextrins.</text>
        <dbReference type="EC" id="3.2.1.14"/>
    </reaction>
</comment>
<dbReference type="SUPFAM" id="SSF51445">
    <property type="entry name" value="(Trans)glycosidases"/>
    <property type="match status" value="1"/>
</dbReference>
<name>A0ABW9F4M1_9GAMM</name>
<dbReference type="PANTHER" id="PTHR11177:SF317">
    <property type="entry name" value="CHITINASE 12-RELATED"/>
    <property type="match status" value="1"/>
</dbReference>
<dbReference type="Pfam" id="PF00704">
    <property type="entry name" value="Glyco_hydro_18"/>
    <property type="match status" value="1"/>
</dbReference>
<dbReference type="PROSITE" id="PS51910">
    <property type="entry name" value="GH18_2"/>
    <property type="match status" value="1"/>
</dbReference>
<dbReference type="InterPro" id="IPR001223">
    <property type="entry name" value="Glyco_hydro18_cat"/>
</dbReference>
<keyword evidence="3 8" id="KW-0378">Hydrolase</keyword>
<dbReference type="InterPro" id="IPR036573">
    <property type="entry name" value="CBM_sf_5/12"/>
</dbReference>
<proteinExistence type="predicted"/>
<dbReference type="Gene3D" id="3.20.20.80">
    <property type="entry name" value="Glycosidases"/>
    <property type="match status" value="1"/>
</dbReference>
<dbReference type="Proteomes" id="UP001629523">
    <property type="component" value="Unassembled WGS sequence"/>
</dbReference>
<evidence type="ECO:0000259" key="7">
    <source>
        <dbReference type="PROSITE" id="PS51910"/>
    </source>
</evidence>
<evidence type="ECO:0000313" key="8">
    <source>
        <dbReference type="EMBL" id="MFM1348806.1"/>
    </source>
</evidence>
<gene>
    <name evidence="8" type="ORF">WFP14_19885</name>
</gene>
<sequence>MSLLIQYDEATEKSYDLDGFSAKTETNNYSYTSARVAKSVYNKYNVKGRAKVIGYYTDWSQYDGRLDNNQQKSLRGRGVDLALVDPLAYDKLIIGFCGIVGDQGDKHQLIAQQSPLFGRFYPGEASFIDAWGDCQSYRNCGFPAYQDIPMPQGFNQLNAMGVLGGLRDLQRKALEQGHELALSFSIGGWTMSNAFHDMVRDIHLRQVFCRSVVDIFTRFPMFSEVDIDWEYPGSAGNNNPFDENDGKCYALLIKELKGMLVAANRPDVKISIACSAIPAIMAKSNIPELISAGLYGLNVMTYDFFGTPWSELVTHHTNLHSTPETSYSVESAVDYLLAQGVPAEAINIGYAGYSRNAKMAKLSTLSPLSGNYNPGDGNTTGTFDSGSTEWYDIINNYLDLENRKGRNGFNLYTDEVADADYLYNPESSLFISIDTPRTVKAKAEYVKNKNLGGIFTWTTDQDQGLLVNAAREGLECPVVKQNIDMSPFYFKGINVTPSPIEAIRTVITGPTISKIGDKVTLSGENSSSATPGSLQFTWITPDSVNPDAKDKSVISFIVPSVNSSMEKLQFMLSVTDGVDHATVSHSISVVSPPDYPEWQKEATYIASDRVSWKGDNWEAKWWTYAAEPGTADPTDAYPWKKLI</sequence>
<evidence type="ECO:0000256" key="1">
    <source>
        <dbReference type="ARBA" id="ARBA00000822"/>
    </source>
</evidence>
<organism evidence="8 9">
    <name type="scientific">Yersinia proxima</name>
    <dbReference type="NCBI Taxonomy" id="2890316"/>
    <lineage>
        <taxon>Bacteria</taxon>
        <taxon>Pseudomonadati</taxon>
        <taxon>Pseudomonadota</taxon>
        <taxon>Gammaproteobacteria</taxon>
        <taxon>Enterobacterales</taxon>
        <taxon>Yersiniaceae</taxon>
        <taxon>Yersinia</taxon>
    </lineage>
</organism>
<comment type="caution">
    <text evidence="8">The sequence shown here is derived from an EMBL/GenBank/DDBJ whole genome shotgun (WGS) entry which is preliminary data.</text>
</comment>
<keyword evidence="4" id="KW-0146">Chitin degradation</keyword>
<dbReference type="CDD" id="cd12215">
    <property type="entry name" value="ChiC_BD"/>
    <property type="match status" value="1"/>
</dbReference>
<evidence type="ECO:0000256" key="4">
    <source>
        <dbReference type="ARBA" id="ARBA00023024"/>
    </source>
</evidence>
<keyword evidence="6" id="KW-0624">Polysaccharide degradation</keyword>
<dbReference type="SUPFAM" id="SSF54556">
    <property type="entry name" value="Chitinase insertion domain"/>
    <property type="match status" value="1"/>
</dbReference>
<evidence type="ECO:0000256" key="2">
    <source>
        <dbReference type="ARBA" id="ARBA00012729"/>
    </source>
</evidence>
<evidence type="ECO:0000256" key="3">
    <source>
        <dbReference type="ARBA" id="ARBA00022801"/>
    </source>
</evidence>